<dbReference type="GO" id="GO:0051287">
    <property type="term" value="F:NAD binding"/>
    <property type="evidence" value="ECO:0007669"/>
    <property type="project" value="InterPro"/>
</dbReference>
<evidence type="ECO:0000313" key="4">
    <source>
        <dbReference type="EMBL" id="RCK70193.1"/>
    </source>
</evidence>
<reference evidence="4 5" key="1">
    <citation type="submission" date="2018-07" db="EMBL/GenBank/DDBJ databases">
        <title>Desertimonas flava gen. nov. sp. nov.</title>
        <authorList>
            <person name="Liu S."/>
        </authorList>
    </citation>
    <scope>NUCLEOTIDE SEQUENCE [LARGE SCALE GENOMIC DNA]</scope>
    <source>
        <strain evidence="4 5">16Sb5-5</strain>
    </source>
</reference>
<name>A0A367YWC1_9ACTN</name>
<dbReference type="PANTHER" id="PTHR43333">
    <property type="entry name" value="2-HACID_DH_C DOMAIN-CONTAINING PROTEIN"/>
    <property type="match status" value="1"/>
</dbReference>
<dbReference type="Proteomes" id="UP000252770">
    <property type="component" value="Unassembled WGS sequence"/>
</dbReference>
<dbReference type="InterPro" id="IPR006140">
    <property type="entry name" value="D-isomer_DH_NAD-bd"/>
</dbReference>
<dbReference type="Gene3D" id="3.40.50.720">
    <property type="entry name" value="NAD(P)-binding Rossmann-like Domain"/>
    <property type="match status" value="2"/>
</dbReference>
<evidence type="ECO:0000256" key="1">
    <source>
        <dbReference type="ARBA" id="ARBA00023002"/>
    </source>
</evidence>
<keyword evidence="2" id="KW-0520">NAD</keyword>
<proteinExistence type="predicted"/>
<organism evidence="4 5">
    <name type="scientific">Desertihabitans brevis</name>
    <dbReference type="NCBI Taxonomy" id="2268447"/>
    <lineage>
        <taxon>Bacteria</taxon>
        <taxon>Bacillati</taxon>
        <taxon>Actinomycetota</taxon>
        <taxon>Actinomycetes</taxon>
        <taxon>Propionibacteriales</taxon>
        <taxon>Propionibacteriaceae</taxon>
        <taxon>Desertihabitans</taxon>
    </lineage>
</organism>
<dbReference type="AlphaFoldDB" id="A0A367YWC1"/>
<dbReference type="EMBL" id="QOUI01000003">
    <property type="protein sequence ID" value="RCK70193.1"/>
    <property type="molecule type" value="Genomic_DNA"/>
</dbReference>
<dbReference type="PANTHER" id="PTHR43333:SF1">
    <property type="entry name" value="D-ISOMER SPECIFIC 2-HYDROXYACID DEHYDROGENASE NAD-BINDING DOMAIN-CONTAINING PROTEIN"/>
    <property type="match status" value="1"/>
</dbReference>
<sequence length="318" mass="33975">MTSLVAVRAPADPGLDRLRAVLGDRVVEVGEVSPDGCRRAGVDPARVGAVLGASPADRLDVFPALDWVHSPAAGVDAWVRRRTVPDGVRLTSAVGNGAVPLAEHALMLMLQLSRSAFRWAEAQREHRWDRFVHGELAGSTLGLVGLGHSGTDLARKALACHMSVLALTGRPRTSDVPGVTTLHGPDGLRRLLSECDHLVVTCPLTEQTRGMIGAEQLSWMRPSAFVVVISRGGVVDEDALVEALRAGRLAGAGLDAHPVEPLPADSPLWDLPNVVVTPHNAATTEQTAERGRQILLDNAARWVEGRPLRNLVDLDRGY</sequence>
<dbReference type="GO" id="GO:0016491">
    <property type="term" value="F:oxidoreductase activity"/>
    <property type="evidence" value="ECO:0007669"/>
    <property type="project" value="UniProtKB-KW"/>
</dbReference>
<protein>
    <submittedName>
        <fullName evidence="4">D-2-hydroxyacid dehydrogenase</fullName>
    </submittedName>
</protein>
<keyword evidence="1" id="KW-0560">Oxidoreductase</keyword>
<accession>A0A367YWC1</accession>
<comment type="caution">
    <text evidence="4">The sequence shown here is derived from an EMBL/GenBank/DDBJ whole genome shotgun (WGS) entry which is preliminary data.</text>
</comment>
<dbReference type="SUPFAM" id="SSF51735">
    <property type="entry name" value="NAD(P)-binding Rossmann-fold domains"/>
    <property type="match status" value="1"/>
</dbReference>
<dbReference type="CDD" id="cd05300">
    <property type="entry name" value="2-Hacid_dh_1"/>
    <property type="match status" value="1"/>
</dbReference>
<dbReference type="SUPFAM" id="SSF52283">
    <property type="entry name" value="Formate/glycerate dehydrogenase catalytic domain-like"/>
    <property type="match status" value="1"/>
</dbReference>
<evidence type="ECO:0000313" key="5">
    <source>
        <dbReference type="Proteomes" id="UP000252770"/>
    </source>
</evidence>
<keyword evidence="5" id="KW-1185">Reference proteome</keyword>
<dbReference type="RefSeq" id="WP_114125735.1">
    <property type="nucleotide sequence ID" value="NZ_QOUI01000003.1"/>
</dbReference>
<feature type="domain" description="D-isomer specific 2-hydroxyacid dehydrogenase NAD-binding" evidence="3">
    <location>
        <begin position="106"/>
        <end position="281"/>
    </location>
</feature>
<dbReference type="InterPro" id="IPR036291">
    <property type="entry name" value="NAD(P)-bd_dom_sf"/>
</dbReference>
<gene>
    <name evidence="4" type="ORF">DT076_05830</name>
</gene>
<evidence type="ECO:0000259" key="3">
    <source>
        <dbReference type="Pfam" id="PF02826"/>
    </source>
</evidence>
<dbReference type="Pfam" id="PF02826">
    <property type="entry name" value="2-Hacid_dh_C"/>
    <property type="match status" value="1"/>
</dbReference>
<evidence type="ECO:0000256" key="2">
    <source>
        <dbReference type="ARBA" id="ARBA00023027"/>
    </source>
</evidence>